<keyword evidence="3 5" id="KW-1133">Transmembrane helix</keyword>
<keyword evidence="4 5" id="KW-0472">Membrane</keyword>
<protein>
    <submittedName>
        <fullName evidence="7">TM2 domain-containing protein</fullName>
    </submittedName>
</protein>
<evidence type="ECO:0000256" key="2">
    <source>
        <dbReference type="ARBA" id="ARBA00022692"/>
    </source>
</evidence>
<dbReference type="InterPro" id="IPR007829">
    <property type="entry name" value="TM2"/>
</dbReference>
<proteinExistence type="predicted"/>
<evidence type="ECO:0000313" key="8">
    <source>
        <dbReference type="Proteomes" id="UP000199668"/>
    </source>
</evidence>
<evidence type="ECO:0000256" key="3">
    <source>
        <dbReference type="ARBA" id="ARBA00022989"/>
    </source>
</evidence>
<dbReference type="STRING" id="266892.SAMN04488054_13422"/>
<gene>
    <name evidence="7" type="ORF">SAMN04488054_13422</name>
</gene>
<dbReference type="EMBL" id="FOTY01000034">
    <property type="protein sequence ID" value="SFM33137.1"/>
    <property type="molecule type" value="Genomic_DNA"/>
</dbReference>
<accession>A0A1I4PZ97</accession>
<dbReference type="GO" id="GO:0016020">
    <property type="term" value="C:membrane"/>
    <property type="evidence" value="ECO:0007669"/>
    <property type="project" value="UniProtKB-SubCell"/>
</dbReference>
<name>A0A1I4PZ97_9BACI</name>
<evidence type="ECO:0000256" key="4">
    <source>
        <dbReference type="ARBA" id="ARBA00023136"/>
    </source>
</evidence>
<evidence type="ECO:0000256" key="5">
    <source>
        <dbReference type="SAM" id="Phobius"/>
    </source>
</evidence>
<dbReference type="AlphaFoldDB" id="A0A1I4PZ97"/>
<dbReference type="OrthoDB" id="2004788at2"/>
<organism evidence="7 8">
    <name type="scientific">Salibacterium qingdaonense</name>
    <dbReference type="NCBI Taxonomy" id="266892"/>
    <lineage>
        <taxon>Bacteria</taxon>
        <taxon>Bacillati</taxon>
        <taxon>Bacillota</taxon>
        <taxon>Bacilli</taxon>
        <taxon>Bacillales</taxon>
        <taxon>Bacillaceae</taxon>
    </lineage>
</organism>
<sequence length="101" mass="11838">MSNVALKQDLTSEQQSIVASEFEKRKKSPLILILLWFFLSTFAAHRFYIGPTGRAVAMLLLGWLTLFIWNLIDIFFAWQGMHEKNERIEKEIIEEVKVHSK</sequence>
<feature type="transmembrane region" description="Helical" evidence="5">
    <location>
        <begin position="55"/>
        <end position="78"/>
    </location>
</feature>
<evidence type="ECO:0000313" key="7">
    <source>
        <dbReference type="EMBL" id="SFM33137.1"/>
    </source>
</evidence>
<dbReference type="Pfam" id="PF05154">
    <property type="entry name" value="TM2"/>
    <property type="match status" value="1"/>
</dbReference>
<evidence type="ECO:0000259" key="6">
    <source>
        <dbReference type="Pfam" id="PF05154"/>
    </source>
</evidence>
<dbReference type="Proteomes" id="UP000199668">
    <property type="component" value="Unassembled WGS sequence"/>
</dbReference>
<comment type="subcellular location">
    <subcellularLocation>
        <location evidence="1">Membrane</location>
        <topology evidence="1">Multi-pass membrane protein</topology>
    </subcellularLocation>
</comment>
<feature type="transmembrane region" description="Helical" evidence="5">
    <location>
        <begin position="30"/>
        <end position="49"/>
    </location>
</feature>
<dbReference type="RefSeq" id="WP_090928318.1">
    <property type="nucleotide sequence ID" value="NZ_FOTY01000034.1"/>
</dbReference>
<feature type="domain" description="TM2" evidence="6">
    <location>
        <begin position="26"/>
        <end position="75"/>
    </location>
</feature>
<evidence type="ECO:0000256" key="1">
    <source>
        <dbReference type="ARBA" id="ARBA00004141"/>
    </source>
</evidence>
<keyword evidence="8" id="KW-1185">Reference proteome</keyword>
<keyword evidence="2 5" id="KW-0812">Transmembrane</keyword>
<reference evidence="7 8" key="1">
    <citation type="submission" date="2016-10" db="EMBL/GenBank/DDBJ databases">
        <authorList>
            <person name="de Groot N.N."/>
        </authorList>
    </citation>
    <scope>NUCLEOTIDE SEQUENCE [LARGE SCALE GENOMIC DNA]</scope>
    <source>
        <strain evidence="7 8">CGMCC 1.6134</strain>
    </source>
</reference>